<dbReference type="RefSeq" id="WP_150076594.1">
    <property type="nucleotide sequence ID" value="NZ_VWOX01000005.1"/>
</dbReference>
<comment type="caution">
    <text evidence="1">The sequence shown here is derived from an EMBL/GenBank/DDBJ whole genome shotgun (WGS) entry which is preliminary data.</text>
</comment>
<organism evidence="1 2">
    <name type="scientific">Roseiconus nitratireducens</name>
    <dbReference type="NCBI Taxonomy" id="2605748"/>
    <lineage>
        <taxon>Bacteria</taxon>
        <taxon>Pseudomonadati</taxon>
        <taxon>Planctomycetota</taxon>
        <taxon>Planctomycetia</taxon>
        <taxon>Pirellulales</taxon>
        <taxon>Pirellulaceae</taxon>
        <taxon>Roseiconus</taxon>
    </lineage>
</organism>
<accession>A0A5M6DBZ3</accession>
<gene>
    <name evidence="1" type="ORF">FYK55_11780</name>
</gene>
<name>A0A5M6DBZ3_9BACT</name>
<reference evidence="1 2" key="1">
    <citation type="submission" date="2019-08" db="EMBL/GenBank/DDBJ databases">
        <authorList>
            <person name="Dhanesh K."/>
            <person name="Kumar G."/>
            <person name="Sasikala C."/>
            <person name="Venkata Ramana C."/>
        </authorList>
    </citation>
    <scope>NUCLEOTIDE SEQUENCE [LARGE SCALE GENOMIC DNA]</scope>
    <source>
        <strain evidence="1 2">JC645</strain>
    </source>
</reference>
<keyword evidence="2" id="KW-1185">Reference proteome</keyword>
<evidence type="ECO:0000313" key="1">
    <source>
        <dbReference type="EMBL" id="KAA5543842.1"/>
    </source>
</evidence>
<dbReference type="Gene3D" id="1.10.3060.10">
    <property type="entry name" value="Helical scaffold and wing domains of SecA"/>
    <property type="match status" value="1"/>
</dbReference>
<proteinExistence type="predicted"/>
<dbReference type="Proteomes" id="UP000324479">
    <property type="component" value="Unassembled WGS sequence"/>
</dbReference>
<dbReference type="EMBL" id="VWOX01000005">
    <property type="protein sequence ID" value="KAA5543842.1"/>
    <property type="molecule type" value="Genomic_DNA"/>
</dbReference>
<evidence type="ECO:0008006" key="3">
    <source>
        <dbReference type="Google" id="ProtNLM"/>
    </source>
</evidence>
<dbReference type="AlphaFoldDB" id="A0A5M6DBZ3"/>
<evidence type="ECO:0000313" key="2">
    <source>
        <dbReference type="Proteomes" id="UP000324479"/>
    </source>
</evidence>
<protein>
    <recommendedName>
        <fullName evidence="3">Preprotein translocase subunit SecA</fullName>
    </recommendedName>
</protein>
<sequence>MSLFKLLFGRRTPENIQLEKESLWLTREAKFAGIARQLQHPASPPPLAILLMAHFPDTQSELAKLAKQSAGEVPVMAVLANELTSRIARDLQIGPDAIIDVIAAERHPLVSVDDRLMEDFGKQLNCRCRVHVHQSLEDPLMQRFSGQSIIDLLRSMGMREDEAIESRMVGRRIRDAQKKITAQAVGNTPAESAEEWMRINLP</sequence>